<evidence type="ECO:0000256" key="6">
    <source>
        <dbReference type="SAM" id="Phobius"/>
    </source>
</evidence>
<keyword evidence="4 6" id="KW-1133">Transmembrane helix</keyword>
<protein>
    <submittedName>
        <fullName evidence="8">ResB family protein</fullName>
    </submittedName>
</protein>
<evidence type="ECO:0000256" key="3">
    <source>
        <dbReference type="ARBA" id="ARBA00022748"/>
    </source>
</evidence>
<proteinExistence type="predicted"/>
<reference evidence="8 9" key="1">
    <citation type="journal article" date="2010" name="Stand. Genomic Sci.">
        <title>Complete genome sequence of Arcanobacterium haemolyticum type strain (11018).</title>
        <authorList>
            <person name="Yasawong M."/>
            <person name="Teshima H."/>
            <person name="Lapidus A."/>
            <person name="Nolan M."/>
            <person name="Lucas S."/>
            <person name="Glavina Del Rio T."/>
            <person name="Tice H."/>
            <person name="Cheng J."/>
            <person name="Bruce D."/>
            <person name="Detter C."/>
            <person name="Tapia R."/>
            <person name="Han C."/>
            <person name="Goodwin L."/>
            <person name="Pitluck S."/>
            <person name="Liolios K."/>
            <person name="Ivanova N."/>
            <person name="Mavromatis K."/>
            <person name="Mikhailova N."/>
            <person name="Pati A."/>
            <person name="Chen A."/>
            <person name="Palaniappan K."/>
            <person name="Land M."/>
            <person name="Hauser L."/>
            <person name="Chang Y."/>
            <person name="Jeffries C."/>
            <person name="Rohde M."/>
            <person name="Sikorski J."/>
            <person name="Pukall R."/>
            <person name="Goker M."/>
            <person name="Woyke T."/>
            <person name="Bristow J."/>
            <person name="Eisen J."/>
            <person name="Markowitz V."/>
            <person name="Hugenholtz P."/>
            <person name="Kyrpides N."/>
            <person name="Klenk H."/>
        </authorList>
    </citation>
    <scope>NUCLEOTIDE SEQUENCE [LARGE SCALE GENOMIC DNA]</scope>
    <source>
        <strain evidence="9">ATCC 9345 / DSM 20595 / CCUG 17215 / LMG 16163 / NBRC 15585 / NCTC 8452 / 11018</strain>
    </source>
</reference>
<feature type="transmembrane region" description="Helical" evidence="6">
    <location>
        <begin position="187"/>
        <end position="208"/>
    </location>
</feature>
<feature type="transmembrane region" description="Helical" evidence="6">
    <location>
        <begin position="34"/>
        <end position="52"/>
    </location>
</feature>
<dbReference type="GO" id="GO:0016020">
    <property type="term" value="C:membrane"/>
    <property type="evidence" value="ECO:0007669"/>
    <property type="project" value="UniProtKB-SubCell"/>
</dbReference>
<dbReference type="OrthoDB" id="9770923at2"/>
<evidence type="ECO:0000256" key="4">
    <source>
        <dbReference type="ARBA" id="ARBA00022989"/>
    </source>
</evidence>
<dbReference type="eggNOG" id="COG1333">
    <property type="taxonomic scope" value="Bacteria"/>
</dbReference>
<feature type="transmembrane region" description="Helical" evidence="6">
    <location>
        <begin position="408"/>
        <end position="426"/>
    </location>
</feature>
<accession>D7BKJ3</accession>
<dbReference type="PANTHER" id="PTHR31566">
    <property type="entry name" value="CYTOCHROME C BIOGENESIS PROTEIN CCS1, CHLOROPLASTIC"/>
    <property type="match status" value="1"/>
</dbReference>
<dbReference type="GO" id="GO:0017004">
    <property type="term" value="P:cytochrome complex assembly"/>
    <property type="evidence" value="ECO:0007669"/>
    <property type="project" value="UniProtKB-KW"/>
</dbReference>
<evidence type="ECO:0000256" key="5">
    <source>
        <dbReference type="ARBA" id="ARBA00023136"/>
    </source>
</evidence>
<keyword evidence="2 6" id="KW-0812">Transmembrane</keyword>
<dbReference type="RefSeq" id="WP_013170663.1">
    <property type="nucleotide sequence ID" value="NC_014218.1"/>
</dbReference>
<evidence type="ECO:0000256" key="2">
    <source>
        <dbReference type="ARBA" id="ARBA00022692"/>
    </source>
</evidence>
<dbReference type="PANTHER" id="PTHR31566:SF0">
    <property type="entry name" value="CYTOCHROME C BIOGENESIS PROTEIN CCS1, CHLOROPLASTIC"/>
    <property type="match status" value="1"/>
</dbReference>
<evidence type="ECO:0000313" key="8">
    <source>
        <dbReference type="EMBL" id="ADH93173.1"/>
    </source>
</evidence>
<dbReference type="HOGENOM" id="CLU_034630_1_0_11"/>
<dbReference type="InterPro" id="IPR023494">
    <property type="entry name" value="Cyt_c_bgen_Ccs1/CcsB/ResB"/>
</dbReference>
<dbReference type="EMBL" id="CP002045">
    <property type="protein sequence ID" value="ADH93173.1"/>
    <property type="molecule type" value="Genomic_DNA"/>
</dbReference>
<dbReference type="KEGG" id="ahe:Arch_1471"/>
<dbReference type="Pfam" id="PF05140">
    <property type="entry name" value="ResB"/>
    <property type="match status" value="1"/>
</dbReference>
<organism evidence="8 9">
    <name type="scientific">Arcanobacterium haemolyticum (strain ATCC 9345 / DSM 20595 / CCM 5947 / CCUG 17215 / LMG 16163 / NBRC 15585 / NCTC 8452 / 11018)</name>
    <dbReference type="NCBI Taxonomy" id="644284"/>
    <lineage>
        <taxon>Bacteria</taxon>
        <taxon>Bacillati</taxon>
        <taxon>Actinomycetota</taxon>
        <taxon>Actinomycetes</taxon>
        <taxon>Actinomycetales</taxon>
        <taxon>Actinomycetaceae</taxon>
        <taxon>Arcanobacterium</taxon>
    </lineage>
</organism>
<dbReference type="AlphaFoldDB" id="D7BKJ3"/>
<gene>
    <name evidence="8" type="ordered locus">Arch_1471</name>
</gene>
<name>D7BKJ3_ARCHD</name>
<feature type="domain" description="ResB-like" evidence="7">
    <location>
        <begin position="33"/>
        <end position="460"/>
    </location>
</feature>
<sequence length="480" mass="53432">MADVVETSDELDSVNLSLSQVVNMIYAFFYNKKIGMLLILLVGLLSMIGVIMPQVSNEVRDDPQAWGAFLERVSDVYGGWTDILGALGFFSIFTSWVFLGSMLLLCLSIIGCTVHRLPVLYKAAFHPHVKVRDSFFERARLRTEFKTIASDDDVVAALRTQTKRWHGRVLVDDQTNEQRFYVDRFRWAPFGTAFSHAAFVIIICGFLVSSFTGFRDESFTLTVGYEKPVGHDTGLVAKAESFKDTYYENGKPKDYVTDLVVSKNGKRLARQEVRVNSPLTVDGVTFHQASFGLASVVSIADASGSEIFANGVPLTKSTADGRYTYGVVNLPEQKRDVYVVAVASGQQVVDIKPGQMRIEVYPEGSNKPENQQVVNQGEPVKIGDLTYTFIREAQYAGITVKNDPGTTVVWIGCALIAFGTTVTMLLRHHRLWVRVVPEGSGSRVQFASHDKAELGFERQFKEFAEKVITIAEKKKEDARA</sequence>
<keyword evidence="5 6" id="KW-0472">Membrane</keyword>
<dbReference type="Proteomes" id="UP000000376">
    <property type="component" value="Chromosome"/>
</dbReference>
<keyword evidence="3" id="KW-0201">Cytochrome c-type biogenesis</keyword>
<evidence type="ECO:0000313" key="9">
    <source>
        <dbReference type="Proteomes" id="UP000000376"/>
    </source>
</evidence>
<comment type="subcellular location">
    <subcellularLocation>
        <location evidence="1">Membrane</location>
        <topology evidence="1">Multi-pass membrane protein</topology>
    </subcellularLocation>
</comment>
<keyword evidence="9" id="KW-1185">Reference proteome</keyword>
<dbReference type="STRING" id="644284.Arch_1471"/>
<evidence type="ECO:0000256" key="1">
    <source>
        <dbReference type="ARBA" id="ARBA00004141"/>
    </source>
</evidence>
<evidence type="ECO:0000259" key="7">
    <source>
        <dbReference type="Pfam" id="PF05140"/>
    </source>
</evidence>
<dbReference type="InterPro" id="IPR007816">
    <property type="entry name" value="ResB-like_domain"/>
</dbReference>
<feature type="transmembrane region" description="Helical" evidence="6">
    <location>
        <begin position="83"/>
        <end position="112"/>
    </location>
</feature>